<sequence>MDNIILGLLLMCNRTIYQLRERIDKGINLMYSSSMGSIQAAIRKLLNCGFISYEEIVDNGKYKKVYCITESGRQHFFEWINAPIEEQSPKSPELAKVYFMGFSDKKNREISIQQHLIFLNEKYNVLSAICEEAENIKISEENKDILNYQFVSALYGKELIKFNIDWFESLLRKMRNGEI</sequence>
<dbReference type="InterPro" id="IPR036388">
    <property type="entry name" value="WH-like_DNA-bd_sf"/>
</dbReference>
<organism evidence="1 2">
    <name type="scientific">Sporofaciens musculi</name>
    <dbReference type="NCBI Taxonomy" id="2681861"/>
    <lineage>
        <taxon>Bacteria</taxon>
        <taxon>Bacillati</taxon>
        <taxon>Bacillota</taxon>
        <taxon>Clostridia</taxon>
        <taxon>Lachnospirales</taxon>
        <taxon>Lachnospiraceae</taxon>
        <taxon>Sporofaciens</taxon>
    </lineage>
</organism>
<dbReference type="PANTHER" id="PTHR43252:SF6">
    <property type="entry name" value="NEGATIVE TRANSCRIPTION REGULATOR PADR"/>
    <property type="match status" value="1"/>
</dbReference>
<name>A0A7X3MFA5_9FIRM</name>
<dbReference type="Proteomes" id="UP000460412">
    <property type="component" value="Unassembled WGS sequence"/>
</dbReference>
<dbReference type="InterPro" id="IPR036390">
    <property type="entry name" value="WH_DNA-bd_sf"/>
</dbReference>
<protein>
    <submittedName>
        <fullName evidence="1">PadR family transcriptional regulator</fullName>
    </submittedName>
</protein>
<evidence type="ECO:0000313" key="2">
    <source>
        <dbReference type="Proteomes" id="UP000460412"/>
    </source>
</evidence>
<comment type="caution">
    <text evidence="1">The sequence shown here is derived from an EMBL/GenBank/DDBJ whole genome shotgun (WGS) entry which is preliminary data.</text>
</comment>
<dbReference type="AlphaFoldDB" id="A0A7X3MFA5"/>
<gene>
    <name evidence="1" type="ORF">GN277_07895</name>
</gene>
<evidence type="ECO:0000313" key="1">
    <source>
        <dbReference type="EMBL" id="MXP75306.1"/>
    </source>
</evidence>
<dbReference type="Gene3D" id="1.10.10.10">
    <property type="entry name" value="Winged helix-like DNA-binding domain superfamily/Winged helix DNA-binding domain"/>
    <property type="match status" value="1"/>
</dbReference>
<dbReference type="EMBL" id="WUQX01000001">
    <property type="protein sequence ID" value="MXP75306.1"/>
    <property type="molecule type" value="Genomic_DNA"/>
</dbReference>
<proteinExistence type="predicted"/>
<dbReference type="SUPFAM" id="SSF46785">
    <property type="entry name" value="Winged helix' DNA-binding domain"/>
    <property type="match status" value="1"/>
</dbReference>
<reference evidence="1 2" key="1">
    <citation type="submission" date="2019-12" db="EMBL/GenBank/DDBJ databases">
        <title>Sporaefaciens musculi gen. nov., sp. nov., a novel bacterium isolated from the caecum of an obese mouse.</title>
        <authorList>
            <person name="Rasmussen T.S."/>
            <person name="Streidl T."/>
            <person name="Hitch T.C.A."/>
            <person name="Wortmann E."/>
            <person name="Deptula P."/>
            <person name="Hansen M."/>
            <person name="Nielsen D.S."/>
            <person name="Clavel T."/>
            <person name="Vogensen F.K."/>
        </authorList>
    </citation>
    <scope>NUCLEOTIDE SEQUENCE [LARGE SCALE GENOMIC DNA]</scope>
    <source>
        <strain evidence="1 2">WCA-9-b2</strain>
    </source>
</reference>
<keyword evidence="2" id="KW-1185">Reference proteome</keyword>
<dbReference type="PANTHER" id="PTHR43252">
    <property type="entry name" value="TRANSCRIPTIONAL REGULATOR YQJI"/>
    <property type="match status" value="1"/>
</dbReference>
<dbReference type="RefSeq" id="WP_159750605.1">
    <property type="nucleotide sequence ID" value="NZ_WUQX01000001.1"/>
</dbReference>
<accession>A0A7X3MFA5</accession>